<accession>A0A6C0K766</accession>
<proteinExistence type="predicted"/>
<organism evidence="3">
    <name type="scientific">viral metagenome</name>
    <dbReference type="NCBI Taxonomy" id="1070528"/>
    <lineage>
        <taxon>unclassified sequences</taxon>
        <taxon>metagenomes</taxon>
        <taxon>organismal metagenomes</taxon>
    </lineage>
</organism>
<feature type="coiled-coil region" evidence="1">
    <location>
        <begin position="14"/>
        <end position="79"/>
    </location>
</feature>
<sequence length="109" mass="13030">MNGYVTTKNPLFRKKELDQRIKGFNVSIARLERDITDIRQIIKSVTNKAENRVPRQEQLNKMERDLRLYTNARDRDLEELTRLLQIKGGSRRSRKASRRSNKTRKMRKS</sequence>
<keyword evidence="1" id="KW-0175">Coiled coil</keyword>
<dbReference type="AlphaFoldDB" id="A0A6C0K766"/>
<feature type="region of interest" description="Disordered" evidence="2">
    <location>
        <begin position="85"/>
        <end position="109"/>
    </location>
</feature>
<name>A0A6C0K766_9ZZZZ</name>
<reference evidence="3" key="1">
    <citation type="journal article" date="2020" name="Nature">
        <title>Giant virus diversity and host interactions through global metagenomics.</title>
        <authorList>
            <person name="Schulz F."/>
            <person name="Roux S."/>
            <person name="Paez-Espino D."/>
            <person name="Jungbluth S."/>
            <person name="Walsh D.A."/>
            <person name="Denef V.J."/>
            <person name="McMahon K.D."/>
            <person name="Konstantinidis K.T."/>
            <person name="Eloe-Fadrosh E.A."/>
            <person name="Kyrpides N.C."/>
            <person name="Woyke T."/>
        </authorList>
    </citation>
    <scope>NUCLEOTIDE SEQUENCE</scope>
    <source>
        <strain evidence="3">GVMAG-S-1101171-110</strain>
    </source>
</reference>
<evidence type="ECO:0000256" key="1">
    <source>
        <dbReference type="SAM" id="Coils"/>
    </source>
</evidence>
<evidence type="ECO:0000313" key="3">
    <source>
        <dbReference type="EMBL" id="QHU12108.1"/>
    </source>
</evidence>
<dbReference type="EMBL" id="MN740798">
    <property type="protein sequence ID" value="QHU12108.1"/>
    <property type="molecule type" value="Genomic_DNA"/>
</dbReference>
<feature type="compositionally biased region" description="Basic residues" evidence="2">
    <location>
        <begin position="89"/>
        <end position="109"/>
    </location>
</feature>
<protein>
    <submittedName>
        <fullName evidence="3">Uncharacterized protein</fullName>
    </submittedName>
</protein>
<evidence type="ECO:0000256" key="2">
    <source>
        <dbReference type="SAM" id="MobiDB-lite"/>
    </source>
</evidence>